<evidence type="ECO:0000259" key="9">
    <source>
        <dbReference type="Pfam" id="PF13962"/>
    </source>
</evidence>
<evidence type="ECO:0000256" key="6">
    <source>
        <dbReference type="ARBA" id="ARBA00023136"/>
    </source>
</evidence>
<dbReference type="Proteomes" id="UP000623129">
    <property type="component" value="Unassembled WGS sequence"/>
</dbReference>
<dbReference type="PANTHER" id="PTHR24186">
    <property type="entry name" value="PROTEIN PHOSPHATASE 1 REGULATORY SUBUNIT"/>
    <property type="match status" value="1"/>
</dbReference>
<feature type="transmembrane region" description="Helical" evidence="8">
    <location>
        <begin position="250"/>
        <end position="274"/>
    </location>
</feature>
<evidence type="ECO:0000256" key="7">
    <source>
        <dbReference type="PROSITE-ProRule" id="PRU00023"/>
    </source>
</evidence>
<gene>
    <name evidence="10" type="ORF">FCM35_KLT14994</name>
</gene>
<dbReference type="PROSITE" id="PS50088">
    <property type="entry name" value="ANK_REPEAT"/>
    <property type="match status" value="1"/>
</dbReference>
<reference evidence="10" key="1">
    <citation type="submission" date="2020-01" db="EMBL/GenBank/DDBJ databases">
        <title>Genome sequence of Kobresia littledalei, the first chromosome-level genome in the family Cyperaceae.</title>
        <authorList>
            <person name="Qu G."/>
        </authorList>
    </citation>
    <scope>NUCLEOTIDE SEQUENCE</scope>
    <source>
        <strain evidence="10">C.B.Clarke</strain>
        <tissue evidence="10">Leaf</tissue>
    </source>
</reference>
<protein>
    <submittedName>
        <fullName evidence="10">Ankyrin repeat-containing protein</fullName>
    </submittedName>
</protein>
<evidence type="ECO:0000256" key="4">
    <source>
        <dbReference type="ARBA" id="ARBA00022989"/>
    </source>
</evidence>
<feature type="transmembrane region" description="Helical" evidence="8">
    <location>
        <begin position="215"/>
        <end position="238"/>
    </location>
</feature>
<sequence length="309" mass="34616">MVPKQVVTSLSTSSFDPKAVFWLRQKRGTFCVSSFSSKFGRDGGNALHVAVQKGKFGSLKCLLKLIQPDEIINHQDFDGNTPLHLAAKQSRIQSSLLLLRDRRVNPCLLNQKGQTARSVIEMLEANTFEMYVWRELKKQEAKRCKKQQLPPVPSSKSFGRKNPPNDYFELSVQTYTVVAALIATVTFAAVFTMPGGYNQTEGFAILGKKPAFKPFVISTTVAMCSALVVVFCFIWAWRDPVKFKLHQLKWGHRLTIVACLSMIVSLMSAVYLVVEPECRWLSIVVILIGCSTPIVVWLILGHEVLIVPL</sequence>
<keyword evidence="4 8" id="KW-1133">Transmembrane helix</keyword>
<proteinExistence type="predicted"/>
<feature type="domain" description="PGG" evidence="9">
    <location>
        <begin position="171"/>
        <end position="273"/>
    </location>
</feature>
<keyword evidence="3" id="KW-0677">Repeat</keyword>
<dbReference type="Pfam" id="PF12796">
    <property type="entry name" value="Ank_2"/>
    <property type="match status" value="1"/>
</dbReference>
<keyword evidence="5 7" id="KW-0040">ANK repeat</keyword>
<dbReference type="GO" id="GO:0005886">
    <property type="term" value="C:plasma membrane"/>
    <property type="evidence" value="ECO:0007669"/>
    <property type="project" value="TreeGrafter"/>
</dbReference>
<evidence type="ECO:0000256" key="8">
    <source>
        <dbReference type="SAM" id="Phobius"/>
    </source>
</evidence>
<dbReference type="InterPro" id="IPR036770">
    <property type="entry name" value="Ankyrin_rpt-contain_sf"/>
</dbReference>
<dbReference type="Pfam" id="PF13962">
    <property type="entry name" value="PGG"/>
    <property type="match status" value="1"/>
</dbReference>
<evidence type="ECO:0000256" key="1">
    <source>
        <dbReference type="ARBA" id="ARBA00004141"/>
    </source>
</evidence>
<name>A0A833Q7Y6_9POAL</name>
<evidence type="ECO:0000256" key="2">
    <source>
        <dbReference type="ARBA" id="ARBA00022692"/>
    </source>
</evidence>
<feature type="repeat" description="ANK" evidence="7">
    <location>
        <begin position="78"/>
        <end position="111"/>
    </location>
</feature>
<dbReference type="AlphaFoldDB" id="A0A833Q7Y6"/>
<dbReference type="InterPro" id="IPR002110">
    <property type="entry name" value="Ankyrin_rpt"/>
</dbReference>
<dbReference type="SUPFAM" id="SSF48403">
    <property type="entry name" value="Ankyrin repeat"/>
    <property type="match status" value="1"/>
</dbReference>
<keyword evidence="11" id="KW-1185">Reference proteome</keyword>
<evidence type="ECO:0000313" key="11">
    <source>
        <dbReference type="Proteomes" id="UP000623129"/>
    </source>
</evidence>
<dbReference type="Gene3D" id="1.25.40.20">
    <property type="entry name" value="Ankyrin repeat-containing domain"/>
    <property type="match status" value="1"/>
</dbReference>
<evidence type="ECO:0000313" key="10">
    <source>
        <dbReference type="EMBL" id="KAF3320860.1"/>
    </source>
</evidence>
<dbReference type="PANTHER" id="PTHR24186:SF50">
    <property type="entry name" value="ANKYRIN REPEAT-CONTAINING PROTEIN ITN1-LIKE ISOFORM X1"/>
    <property type="match status" value="1"/>
</dbReference>
<dbReference type="PROSITE" id="PS50297">
    <property type="entry name" value="ANK_REP_REGION"/>
    <property type="match status" value="1"/>
</dbReference>
<feature type="transmembrane region" description="Helical" evidence="8">
    <location>
        <begin position="280"/>
        <end position="300"/>
    </location>
</feature>
<comment type="subcellular location">
    <subcellularLocation>
        <location evidence="1">Membrane</location>
        <topology evidence="1">Multi-pass membrane protein</topology>
    </subcellularLocation>
</comment>
<evidence type="ECO:0000256" key="3">
    <source>
        <dbReference type="ARBA" id="ARBA00022737"/>
    </source>
</evidence>
<evidence type="ECO:0000256" key="5">
    <source>
        <dbReference type="ARBA" id="ARBA00023043"/>
    </source>
</evidence>
<keyword evidence="6 8" id="KW-0472">Membrane</keyword>
<comment type="caution">
    <text evidence="10">The sequence shown here is derived from an EMBL/GenBank/DDBJ whole genome shotgun (WGS) entry which is preliminary data.</text>
</comment>
<organism evidence="10 11">
    <name type="scientific">Carex littledalei</name>
    <dbReference type="NCBI Taxonomy" id="544730"/>
    <lineage>
        <taxon>Eukaryota</taxon>
        <taxon>Viridiplantae</taxon>
        <taxon>Streptophyta</taxon>
        <taxon>Embryophyta</taxon>
        <taxon>Tracheophyta</taxon>
        <taxon>Spermatophyta</taxon>
        <taxon>Magnoliopsida</taxon>
        <taxon>Liliopsida</taxon>
        <taxon>Poales</taxon>
        <taxon>Cyperaceae</taxon>
        <taxon>Cyperoideae</taxon>
        <taxon>Cariceae</taxon>
        <taxon>Carex</taxon>
        <taxon>Carex subgen. Euthyceras</taxon>
    </lineage>
</organism>
<feature type="transmembrane region" description="Helical" evidence="8">
    <location>
        <begin position="175"/>
        <end position="195"/>
    </location>
</feature>
<dbReference type="EMBL" id="SWLB01000028">
    <property type="protein sequence ID" value="KAF3320860.1"/>
    <property type="molecule type" value="Genomic_DNA"/>
</dbReference>
<keyword evidence="2 8" id="KW-0812">Transmembrane</keyword>
<dbReference type="OrthoDB" id="10040922at2759"/>
<accession>A0A833Q7Y6</accession>
<dbReference type="InterPro" id="IPR026961">
    <property type="entry name" value="PGG_dom"/>
</dbReference>